<evidence type="ECO:0000313" key="11">
    <source>
        <dbReference type="Proteomes" id="UP000488956"/>
    </source>
</evidence>
<accession>A0A6A3ZWR1</accession>
<comment type="caution">
    <text evidence="5">The sequence shown here is derived from an EMBL/GenBank/DDBJ whole genome shotgun (WGS) entry which is preliminary data.</text>
</comment>
<evidence type="ECO:0000313" key="2">
    <source>
        <dbReference type="EMBL" id="KAE8941118.1"/>
    </source>
</evidence>
<dbReference type="EMBL" id="QXGF01000382">
    <property type="protein sequence ID" value="KAE8941118.1"/>
    <property type="molecule type" value="Genomic_DNA"/>
</dbReference>
<dbReference type="Proteomes" id="UP000440732">
    <property type="component" value="Unassembled WGS sequence"/>
</dbReference>
<dbReference type="Proteomes" id="UP000486351">
    <property type="component" value="Unassembled WGS sequence"/>
</dbReference>
<evidence type="ECO:0000313" key="5">
    <source>
        <dbReference type="EMBL" id="KAE9241251.1"/>
    </source>
</evidence>
<dbReference type="EMBL" id="QXGA01000316">
    <property type="protein sequence ID" value="KAE9147980.1"/>
    <property type="molecule type" value="Genomic_DNA"/>
</dbReference>
<reference evidence="7 8" key="1">
    <citation type="submission" date="2018-08" db="EMBL/GenBank/DDBJ databases">
        <title>Genomic investigation of the strawberry pathogen Phytophthora fragariae indicates pathogenicity is determined by transcriptional variation in three key races.</title>
        <authorList>
            <person name="Adams T.M."/>
            <person name="Armitage A.D."/>
            <person name="Sobczyk M.K."/>
            <person name="Bates H.J."/>
            <person name="Dunwell J.M."/>
            <person name="Nellist C.F."/>
            <person name="Harrison R.J."/>
        </authorList>
    </citation>
    <scope>NUCLEOTIDE SEQUENCE [LARGE SCALE GENOMIC DNA]</scope>
    <source>
        <strain evidence="5 8">BC-1</strain>
        <strain evidence="4 9">NOV-5</strain>
        <strain evidence="6 10">NOV-77</strain>
        <strain evidence="2 7">NOV-9</strain>
        <strain evidence="3 11">ONT-3</strain>
    </source>
</reference>
<evidence type="ECO:0000313" key="4">
    <source>
        <dbReference type="EMBL" id="KAE9147980.1"/>
    </source>
</evidence>
<feature type="compositionally biased region" description="Basic and acidic residues" evidence="1">
    <location>
        <begin position="13"/>
        <end position="22"/>
    </location>
</feature>
<evidence type="ECO:0000313" key="3">
    <source>
        <dbReference type="EMBL" id="KAE9119899.1"/>
    </source>
</evidence>
<dbReference type="Proteomes" id="UP000440367">
    <property type="component" value="Unassembled WGS sequence"/>
</dbReference>
<dbReference type="EMBL" id="QXFX01000333">
    <property type="protein sequence ID" value="KAE9119899.1"/>
    <property type="molecule type" value="Genomic_DNA"/>
</dbReference>
<evidence type="ECO:0000256" key="1">
    <source>
        <dbReference type="SAM" id="MobiDB-lite"/>
    </source>
</evidence>
<feature type="compositionally biased region" description="Polar residues" evidence="1">
    <location>
        <begin position="49"/>
        <end position="76"/>
    </location>
</feature>
<gene>
    <name evidence="5" type="ORF">PF002_g9366</name>
    <name evidence="4" type="ORF">PF006_g7402</name>
    <name evidence="6" type="ORF">PF008_g7729</name>
    <name evidence="2" type="ORF">PF009_g9106</name>
    <name evidence="3" type="ORF">PF010_g7701</name>
</gene>
<dbReference type="Proteomes" id="UP000429523">
    <property type="component" value="Unassembled WGS sequence"/>
</dbReference>
<dbReference type="EMBL" id="QXGD01000384">
    <property type="protein sequence ID" value="KAE9241251.1"/>
    <property type="molecule type" value="Genomic_DNA"/>
</dbReference>
<name>A0A6A3ZWR1_9STRA</name>
<evidence type="ECO:0000313" key="7">
    <source>
        <dbReference type="Proteomes" id="UP000429523"/>
    </source>
</evidence>
<sequence length="179" mass="19122">MRQSVHPMEANADSEKRRKLGMDDDDWQDLATENSSESVQPETTDHSHSTNYRGASFGDDTTTAPDFMTQDNTPSNDLPPAARPPLVTRSGNAKVNGTSEANGNEFEDDEIDGAAEVLPTPPTGGAEFSVTRTGRQLTFADESGGALVEMNYSNRTHYSKQAGPGTVQGVPKGGCCVIQ</sequence>
<proteinExistence type="predicted"/>
<evidence type="ECO:0000313" key="9">
    <source>
        <dbReference type="Proteomes" id="UP000440732"/>
    </source>
</evidence>
<dbReference type="Proteomes" id="UP000488956">
    <property type="component" value="Unassembled WGS sequence"/>
</dbReference>
<dbReference type="EMBL" id="QXFY01000332">
    <property type="protein sequence ID" value="KAE9347658.1"/>
    <property type="molecule type" value="Genomic_DNA"/>
</dbReference>
<evidence type="ECO:0000313" key="8">
    <source>
        <dbReference type="Proteomes" id="UP000440367"/>
    </source>
</evidence>
<dbReference type="AlphaFoldDB" id="A0A6A3ZWR1"/>
<feature type="compositionally biased region" description="Polar residues" evidence="1">
    <location>
        <begin position="89"/>
        <end position="102"/>
    </location>
</feature>
<protein>
    <submittedName>
        <fullName evidence="5">Uncharacterized protein</fullName>
    </submittedName>
</protein>
<organism evidence="5 8">
    <name type="scientific">Phytophthora fragariae</name>
    <dbReference type="NCBI Taxonomy" id="53985"/>
    <lineage>
        <taxon>Eukaryota</taxon>
        <taxon>Sar</taxon>
        <taxon>Stramenopiles</taxon>
        <taxon>Oomycota</taxon>
        <taxon>Peronosporomycetes</taxon>
        <taxon>Peronosporales</taxon>
        <taxon>Peronosporaceae</taxon>
        <taxon>Phytophthora</taxon>
    </lineage>
</organism>
<feature type="compositionally biased region" description="Polar residues" evidence="1">
    <location>
        <begin position="31"/>
        <end position="42"/>
    </location>
</feature>
<evidence type="ECO:0000313" key="6">
    <source>
        <dbReference type="EMBL" id="KAE9347658.1"/>
    </source>
</evidence>
<feature type="region of interest" description="Disordered" evidence="1">
    <location>
        <begin position="1"/>
        <end position="106"/>
    </location>
</feature>
<evidence type="ECO:0000313" key="10">
    <source>
        <dbReference type="Proteomes" id="UP000486351"/>
    </source>
</evidence>